<proteinExistence type="predicted"/>
<dbReference type="AlphaFoldDB" id="A0A9W4DKP1"/>
<accession>A0A9W4DKP1</accession>
<reference evidence="1" key="1">
    <citation type="submission" date="2020-10" db="EMBL/GenBank/DDBJ databases">
        <authorList>
            <person name="Muller C M."/>
        </authorList>
    </citation>
    <scope>NUCLEOTIDE SEQUENCE</scope>
    <source>
        <strain evidence="1">THUN-12</strain>
    </source>
</reference>
<evidence type="ECO:0000313" key="1">
    <source>
        <dbReference type="EMBL" id="CAD6501596.1"/>
    </source>
</evidence>
<comment type="caution">
    <text evidence="1">The sequence shown here is derived from an EMBL/GenBank/DDBJ whole genome shotgun (WGS) entry which is preliminary data.</text>
</comment>
<gene>
    <name evidence="1" type="ORF">BGTH12_LOCUS2954</name>
</gene>
<evidence type="ECO:0000313" key="2">
    <source>
        <dbReference type="Proteomes" id="UP000683417"/>
    </source>
</evidence>
<dbReference type="Proteomes" id="UP000683417">
    <property type="component" value="Unassembled WGS sequence"/>
</dbReference>
<organism evidence="1 2">
    <name type="scientific">Blumeria graminis f. sp. triticale</name>
    <dbReference type="NCBI Taxonomy" id="1689686"/>
    <lineage>
        <taxon>Eukaryota</taxon>
        <taxon>Fungi</taxon>
        <taxon>Dikarya</taxon>
        <taxon>Ascomycota</taxon>
        <taxon>Pezizomycotina</taxon>
        <taxon>Leotiomycetes</taxon>
        <taxon>Erysiphales</taxon>
        <taxon>Erysiphaceae</taxon>
        <taxon>Blumeria</taxon>
    </lineage>
</organism>
<dbReference type="EMBL" id="CAJHIT010000005">
    <property type="protein sequence ID" value="CAD6501596.1"/>
    <property type="molecule type" value="Genomic_DNA"/>
</dbReference>
<protein>
    <submittedName>
        <fullName evidence="1">BgTH12-01846</fullName>
    </submittedName>
</protein>
<sequence>MSYLIPLALCIHRTNIRGMSSTPPPPRSQNADYTWPRWLTIQQPQARLKEMATRYSNSPSTG</sequence>
<name>A0A9W4DKP1_BLUGR</name>